<name>Q8XL69_CLOPE</name>
<evidence type="ECO:0008006" key="6">
    <source>
        <dbReference type="Google" id="ProtNLM"/>
    </source>
</evidence>
<gene>
    <name evidence="4" type="ordered locus">CPE1173</name>
</gene>
<evidence type="ECO:0000256" key="1">
    <source>
        <dbReference type="ARBA" id="ARBA00022692"/>
    </source>
</evidence>
<feature type="transmembrane region" description="Helical" evidence="3">
    <location>
        <begin position="34"/>
        <end position="56"/>
    </location>
</feature>
<dbReference type="EMBL" id="BA000016">
    <property type="protein sequence ID" value="BAB80879.1"/>
    <property type="molecule type" value="Genomic_DNA"/>
</dbReference>
<dbReference type="Gene3D" id="1.10.1760.20">
    <property type="match status" value="1"/>
</dbReference>
<dbReference type="STRING" id="195102.gene:10490436"/>
<keyword evidence="1 3" id="KW-0812">Transmembrane</keyword>
<reference evidence="4 5" key="1">
    <citation type="journal article" date="2002" name="Proc. Natl. Acad. Sci. U.S.A.">
        <title>Complete genome sequence of Clostridium perfringens, an anaerobic flesh-eater.</title>
        <authorList>
            <person name="Shimizu T."/>
            <person name="Ohtani K."/>
            <person name="Hirakawa H."/>
            <person name="Ohshima K."/>
            <person name="Yamashita A."/>
            <person name="Shiba T."/>
            <person name="Ogasawara N."/>
            <person name="Hattori M."/>
            <person name="Kuhara S."/>
            <person name="Hayashi H."/>
        </authorList>
    </citation>
    <scope>NUCLEOTIDE SEQUENCE [LARGE SCALE GENOMIC DNA]</scope>
    <source>
        <strain evidence="5">13 / Type A</strain>
    </source>
</reference>
<proteinExistence type="predicted"/>
<dbReference type="AlphaFoldDB" id="Q8XL69"/>
<dbReference type="Pfam" id="PF07155">
    <property type="entry name" value="ECF-ribofla_trS"/>
    <property type="match status" value="1"/>
</dbReference>
<evidence type="ECO:0000313" key="4">
    <source>
        <dbReference type="EMBL" id="BAB80879.1"/>
    </source>
</evidence>
<dbReference type="HOGENOM" id="CLU_084705_0_0_9"/>
<organism evidence="4 5">
    <name type="scientific">Clostridium perfringens (strain 13 / Type A)</name>
    <dbReference type="NCBI Taxonomy" id="195102"/>
    <lineage>
        <taxon>Bacteria</taxon>
        <taxon>Bacillati</taxon>
        <taxon>Bacillota</taxon>
        <taxon>Clostridia</taxon>
        <taxon>Eubacteriales</taxon>
        <taxon>Clostridiaceae</taxon>
        <taxon>Clostridium</taxon>
    </lineage>
</organism>
<feature type="transmembrane region" description="Helical" evidence="3">
    <location>
        <begin position="112"/>
        <end position="134"/>
    </location>
</feature>
<accession>Q8XL69</accession>
<evidence type="ECO:0000256" key="3">
    <source>
        <dbReference type="SAM" id="Phobius"/>
    </source>
</evidence>
<keyword evidence="3" id="KW-0472">Membrane</keyword>
<keyword evidence="2 3" id="KW-1133">Transmembrane helix</keyword>
<sequence length="142" mass="15492">MFILEIVWFFIAAALLGKKRGALASGIGMALVDLYSGYIIWAPFTFIIKALMAYIAGAILEYNHRKSYLVPFLISGIFMVVAYFLSGAIIAFLFTGSSNTIIGALVYSAKDIIGNILQVGVGIVIALPLSKILYKQENKVFN</sequence>
<evidence type="ECO:0000256" key="2">
    <source>
        <dbReference type="ARBA" id="ARBA00022989"/>
    </source>
</evidence>
<feature type="transmembrane region" description="Helical" evidence="3">
    <location>
        <begin position="68"/>
        <end position="92"/>
    </location>
</feature>
<dbReference type="GO" id="GO:0016020">
    <property type="term" value="C:membrane"/>
    <property type="evidence" value="ECO:0007669"/>
    <property type="project" value="InterPro"/>
</dbReference>
<dbReference type="PANTHER" id="PTHR37815">
    <property type="entry name" value="UPF0397 PROTEIN BC_2624-RELATED"/>
    <property type="match status" value="1"/>
</dbReference>
<dbReference type="KEGG" id="cpe:CPE1173"/>
<dbReference type="PANTHER" id="PTHR37815:SF3">
    <property type="entry name" value="UPF0397 PROTEIN SPR0429"/>
    <property type="match status" value="1"/>
</dbReference>
<evidence type="ECO:0000313" key="5">
    <source>
        <dbReference type="Proteomes" id="UP000000818"/>
    </source>
</evidence>
<protein>
    <recommendedName>
        <fullName evidence="6">ECF transporter S component</fullName>
    </recommendedName>
</protein>
<dbReference type="InterPro" id="IPR009825">
    <property type="entry name" value="ECF_substrate-spec-like"/>
</dbReference>
<dbReference type="Proteomes" id="UP000000818">
    <property type="component" value="Chromosome"/>
</dbReference>